<keyword evidence="1" id="KW-0812">Transmembrane</keyword>
<organism evidence="2 3">
    <name type="scientific">Mycobacterium leprae</name>
    <dbReference type="NCBI Taxonomy" id="1769"/>
    <lineage>
        <taxon>Bacteria</taxon>
        <taxon>Bacillati</taxon>
        <taxon>Actinomycetota</taxon>
        <taxon>Actinomycetes</taxon>
        <taxon>Mycobacteriales</taxon>
        <taxon>Mycobacteriaceae</taxon>
        <taxon>Mycobacterium</taxon>
    </lineage>
</organism>
<name>A0AAD0P8A1_MYCLR</name>
<keyword evidence="1" id="KW-1133">Transmembrane helix</keyword>
<proteinExistence type="predicted"/>
<keyword evidence="1" id="KW-0472">Membrane</keyword>
<accession>A0AAD0P8A1</accession>
<dbReference type="EMBL" id="CP029543">
    <property type="protein sequence ID" value="AWV48096.1"/>
    <property type="molecule type" value="Genomic_DNA"/>
</dbReference>
<reference evidence="2 3" key="1">
    <citation type="submission" date="2018-05" db="EMBL/GenBank/DDBJ databases">
        <title>Evolution of small genomes with special reference to Mycobacterium leprae.</title>
        <authorList>
            <person name="Mohanty P.S."/>
            <person name="Bansal A.K."/>
            <person name="Gupta U.D."/>
            <person name="Naaz F."/>
            <person name="Dwivedi V.D."/>
            <person name="Singh H."/>
            <person name="Gupta G."/>
            <person name="Sharma S."/>
            <person name="Arora M."/>
        </authorList>
    </citation>
    <scope>NUCLEOTIDE SEQUENCE [LARGE SCALE GENOMIC DNA]</scope>
    <source>
        <strain evidence="2 3">MRHRU-235-G</strain>
    </source>
</reference>
<protein>
    <submittedName>
        <fullName evidence="2">Uncharacterized protein</fullName>
    </submittedName>
</protein>
<evidence type="ECO:0000313" key="3">
    <source>
        <dbReference type="Proteomes" id="UP000249682"/>
    </source>
</evidence>
<evidence type="ECO:0000313" key="2">
    <source>
        <dbReference type="EMBL" id="AWV48096.1"/>
    </source>
</evidence>
<gene>
    <name evidence="2" type="ORF">DIJ64_08610</name>
</gene>
<sequence length="130" mass="14206">MECFVQSAQFSLGGKIFSIDIKLTALHLGLAVRVRHRTYYGDLHHHPQADERWETSPGVGSVLLGHVTMVFRMAVLLATGGKTIVGPVKDNSSSLHHCTALVDNNASRMLLYRIALLDVIILIGMLAEGN</sequence>
<dbReference type="Proteomes" id="UP000249682">
    <property type="component" value="Chromosome"/>
</dbReference>
<dbReference type="AlphaFoldDB" id="A0AAD0P8A1"/>
<evidence type="ECO:0000256" key="1">
    <source>
        <dbReference type="SAM" id="Phobius"/>
    </source>
</evidence>
<feature type="transmembrane region" description="Helical" evidence="1">
    <location>
        <begin position="110"/>
        <end position="127"/>
    </location>
</feature>